<evidence type="ECO:0008006" key="3">
    <source>
        <dbReference type="Google" id="ProtNLM"/>
    </source>
</evidence>
<sequence>MNNFPVSIGILSWNSGKTLKNTLASYRKNGLLDLSEDITILFQEVSTEDKKLAKKFGINYIGLNENIGIGKGISKLIKNAKHETVLFLEHDWELIKNQKTVFSQLQEGLNMLENGFDIVRYRSRSNPGYPVHSMKHKGKELDYYDTWHKVNAPHLLESLYWLDPAEAFPDKIQKEGGFFVTNSRWANWTNNPFLLKKSFFKKNIQEIAEKSEHFERDIAEWWVNQNFKIAQGEGLFMHNDLKKHPKENILQKLIRNFKNRLQQ</sequence>
<name>A0ABT3JN59_9FLAO</name>
<dbReference type="Proteomes" id="UP001209107">
    <property type="component" value="Unassembled WGS sequence"/>
</dbReference>
<gene>
    <name evidence="1" type="ORF">OK344_06690</name>
</gene>
<keyword evidence="2" id="KW-1185">Reference proteome</keyword>
<dbReference type="Gene3D" id="3.90.550.10">
    <property type="entry name" value="Spore Coat Polysaccharide Biosynthesis Protein SpsA, Chain A"/>
    <property type="match status" value="1"/>
</dbReference>
<comment type="caution">
    <text evidence="1">The sequence shown here is derived from an EMBL/GenBank/DDBJ whole genome shotgun (WGS) entry which is preliminary data.</text>
</comment>
<reference evidence="1 2" key="1">
    <citation type="submission" date="2022-10" db="EMBL/GenBank/DDBJ databases">
        <title>Kaistella sp. BT-6-1-3.</title>
        <authorList>
            <person name="Ai J."/>
            <person name="Deng Z."/>
        </authorList>
    </citation>
    <scope>NUCLEOTIDE SEQUENCE [LARGE SCALE GENOMIC DNA]</scope>
    <source>
        <strain evidence="1 2">BT6-1-3</strain>
    </source>
</reference>
<protein>
    <recommendedName>
        <fullName evidence="3">Glycosyltransferase</fullName>
    </recommendedName>
</protein>
<dbReference type="RefSeq" id="WP_265144050.1">
    <property type="nucleotide sequence ID" value="NZ_JAPCHZ010000002.1"/>
</dbReference>
<dbReference type="SUPFAM" id="SSF53448">
    <property type="entry name" value="Nucleotide-diphospho-sugar transferases"/>
    <property type="match status" value="1"/>
</dbReference>
<evidence type="ECO:0000313" key="2">
    <source>
        <dbReference type="Proteomes" id="UP001209107"/>
    </source>
</evidence>
<accession>A0ABT3JN59</accession>
<dbReference type="InterPro" id="IPR029044">
    <property type="entry name" value="Nucleotide-diphossugar_trans"/>
</dbReference>
<evidence type="ECO:0000313" key="1">
    <source>
        <dbReference type="EMBL" id="MCW4451895.1"/>
    </source>
</evidence>
<dbReference type="EMBL" id="JAPCHZ010000002">
    <property type="protein sequence ID" value="MCW4451895.1"/>
    <property type="molecule type" value="Genomic_DNA"/>
</dbReference>
<organism evidence="1 2">
    <name type="scientific">Kaistella yananensis</name>
    <dbReference type="NCBI Taxonomy" id="2989820"/>
    <lineage>
        <taxon>Bacteria</taxon>
        <taxon>Pseudomonadati</taxon>
        <taxon>Bacteroidota</taxon>
        <taxon>Flavobacteriia</taxon>
        <taxon>Flavobacteriales</taxon>
        <taxon>Weeksellaceae</taxon>
        <taxon>Chryseobacterium group</taxon>
        <taxon>Kaistella</taxon>
    </lineage>
</organism>
<proteinExistence type="predicted"/>